<dbReference type="Proteomes" id="UP000182589">
    <property type="component" value="Unassembled WGS sequence"/>
</dbReference>
<dbReference type="PROSITE" id="PS51257">
    <property type="entry name" value="PROKAR_LIPOPROTEIN"/>
    <property type="match status" value="1"/>
</dbReference>
<accession>A0A1H2QCR3</accession>
<dbReference type="Pfam" id="PF13531">
    <property type="entry name" value="SBP_bac_11"/>
    <property type="match status" value="1"/>
</dbReference>
<dbReference type="Gene3D" id="3.40.190.10">
    <property type="entry name" value="Periplasmic binding protein-like II"/>
    <property type="match status" value="2"/>
</dbReference>
<gene>
    <name evidence="3" type="ORF">SAMN04489725_101189</name>
</gene>
<reference evidence="4" key="1">
    <citation type="submission" date="2016-10" db="EMBL/GenBank/DDBJ databases">
        <authorList>
            <person name="Varghese N."/>
        </authorList>
    </citation>
    <scope>NUCLEOTIDE SEQUENCE [LARGE SCALE GENOMIC DNA]</scope>
    <source>
        <strain evidence="4">DSM 12489</strain>
    </source>
</reference>
<dbReference type="SUPFAM" id="SSF53850">
    <property type="entry name" value="Periplasmic binding protein-like II"/>
    <property type="match status" value="1"/>
</dbReference>
<dbReference type="AlphaFoldDB" id="A0A1H2QCR3"/>
<organism evidence="3 4">
    <name type="scientific">Alicyclobacillus hesperidum</name>
    <dbReference type="NCBI Taxonomy" id="89784"/>
    <lineage>
        <taxon>Bacteria</taxon>
        <taxon>Bacillati</taxon>
        <taxon>Bacillota</taxon>
        <taxon>Bacilli</taxon>
        <taxon>Bacillales</taxon>
        <taxon>Alicyclobacillaceae</taxon>
        <taxon>Alicyclobacillus</taxon>
    </lineage>
</organism>
<dbReference type="PANTHER" id="PTHR30632">
    <property type="entry name" value="MOLYBDATE-BINDING PERIPLASMIC PROTEIN"/>
    <property type="match status" value="1"/>
</dbReference>
<dbReference type="GO" id="GO:0015689">
    <property type="term" value="P:molybdate ion transport"/>
    <property type="evidence" value="ECO:0007669"/>
    <property type="project" value="TreeGrafter"/>
</dbReference>
<feature type="signal peptide" evidence="2">
    <location>
        <begin position="1"/>
        <end position="27"/>
    </location>
</feature>
<dbReference type="PANTHER" id="PTHR30632:SF16">
    <property type="entry name" value="MOLYBDATE_TUNGSTATE-BINDING PROTEIN WTPA"/>
    <property type="match status" value="1"/>
</dbReference>
<sequence length="345" mass="37167">MSMTQIKCHRSITSLIGALLISSMVTGCTTPSHETNTKTASASVTHQTPLSVLYAGSMTHVMENEIRPAANAALHINFQGEGAGSAELAHMITAKLANPDVFISASPSVDTNDLMGPSNGNAIRWYLTLASDQLVIAYAPHSRFRSELQAAAQKKIPWYKVLATPGLRLGRTDPNLDPKGADTILMMRLAAKLYHQPNLEQTLLGSDENPKQVYPEEDLIAQLTSGQMDAVIAYKHEAIEWHVPYITLPNAINLGDPADAKTYAQVSWQPTHGKPVVGAPILFTITVPKRAPHASTAVAFVRYMVDGQGHSMLMRDGFTPTKIEVGGDEAAVPHSLSSTIQGKIS</sequence>
<keyword evidence="4" id="KW-1185">Reference proteome</keyword>
<dbReference type="InterPro" id="IPR050682">
    <property type="entry name" value="ModA/WtpA"/>
</dbReference>
<evidence type="ECO:0000313" key="4">
    <source>
        <dbReference type="Proteomes" id="UP000182589"/>
    </source>
</evidence>
<dbReference type="STRING" id="89784.SAMN04489725_101189"/>
<dbReference type="GO" id="GO:0030973">
    <property type="term" value="F:molybdate ion binding"/>
    <property type="evidence" value="ECO:0007669"/>
    <property type="project" value="TreeGrafter"/>
</dbReference>
<protein>
    <submittedName>
        <fullName evidence="3">Molybdate/tungstate transport system substrate-binding protein</fullName>
    </submittedName>
</protein>
<comment type="similarity">
    <text evidence="1">Belongs to the bacterial solute-binding protein 1 family. WtpA subfamily.</text>
</comment>
<evidence type="ECO:0000256" key="1">
    <source>
        <dbReference type="ARBA" id="ARBA00009438"/>
    </source>
</evidence>
<name>A0A1H2QCR3_9BACL</name>
<proteinExistence type="inferred from homology"/>
<evidence type="ECO:0000256" key="2">
    <source>
        <dbReference type="SAM" id="SignalP"/>
    </source>
</evidence>
<evidence type="ECO:0000313" key="3">
    <source>
        <dbReference type="EMBL" id="SDW04598.1"/>
    </source>
</evidence>
<feature type="chain" id="PRO_5038511738" evidence="2">
    <location>
        <begin position="28"/>
        <end position="345"/>
    </location>
</feature>
<keyword evidence="2" id="KW-0732">Signal</keyword>
<dbReference type="EMBL" id="FNOJ01000001">
    <property type="protein sequence ID" value="SDW04598.1"/>
    <property type="molecule type" value="Genomic_DNA"/>
</dbReference>
<dbReference type="CDD" id="cd13540">
    <property type="entry name" value="PBP2_ModA_WtpA"/>
    <property type="match status" value="1"/>
</dbReference>